<proteinExistence type="predicted"/>
<dbReference type="InterPro" id="IPR006016">
    <property type="entry name" value="UspA"/>
</dbReference>
<reference evidence="3 5" key="2">
    <citation type="journal article" date="2013" name="Nature">
        <title>Insights into bilaterian evolution from three spiralian genomes.</title>
        <authorList>
            <person name="Simakov O."/>
            <person name="Marletaz F."/>
            <person name="Cho S.J."/>
            <person name="Edsinger-Gonzales E."/>
            <person name="Havlak P."/>
            <person name="Hellsten U."/>
            <person name="Kuo D.H."/>
            <person name="Larsson T."/>
            <person name="Lv J."/>
            <person name="Arendt D."/>
            <person name="Savage R."/>
            <person name="Osoegawa K."/>
            <person name="de Jong P."/>
            <person name="Grimwood J."/>
            <person name="Chapman J.A."/>
            <person name="Shapiro H."/>
            <person name="Aerts A."/>
            <person name="Otillar R.P."/>
            <person name="Terry A.Y."/>
            <person name="Boore J.L."/>
            <person name="Grigoriev I.V."/>
            <person name="Lindberg D.R."/>
            <person name="Seaver E.C."/>
            <person name="Weisblat D.A."/>
            <person name="Putnam N.H."/>
            <person name="Rokhsar D.S."/>
        </authorList>
    </citation>
    <scope>NUCLEOTIDE SEQUENCE</scope>
</reference>
<dbReference type="Proteomes" id="UP000015101">
    <property type="component" value="Unassembled WGS sequence"/>
</dbReference>
<dbReference type="EMBL" id="AMQM01003268">
    <property type="status" value="NOT_ANNOTATED_CDS"/>
    <property type="molecule type" value="Genomic_DNA"/>
</dbReference>
<dbReference type="PANTHER" id="PTHR46989">
    <property type="entry name" value="USP DOMAIN-CONTAINING PROTEIN"/>
    <property type="match status" value="1"/>
</dbReference>
<organism evidence="4 5">
    <name type="scientific">Helobdella robusta</name>
    <name type="common">Californian leech</name>
    <dbReference type="NCBI Taxonomy" id="6412"/>
    <lineage>
        <taxon>Eukaryota</taxon>
        <taxon>Metazoa</taxon>
        <taxon>Spiralia</taxon>
        <taxon>Lophotrochozoa</taxon>
        <taxon>Annelida</taxon>
        <taxon>Clitellata</taxon>
        <taxon>Hirudinea</taxon>
        <taxon>Rhynchobdellida</taxon>
        <taxon>Glossiphoniidae</taxon>
        <taxon>Helobdella</taxon>
    </lineage>
</organism>
<accession>T1FS94</accession>
<reference evidence="5" key="1">
    <citation type="submission" date="2012-12" db="EMBL/GenBank/DDBJ databases">
        <authorList>
            <person name="Hellsten U."/>
            <person name="Grimwood J."/>
            <person name="Chapman J.A."/>
            <person name="Shapiro H."/>
            <person name="Aerts A."/>
            <person name="Otillar R.P."/>
            <person name="Terry A.Y."/>
            <person name="Boore J.L."/>
            <person name="Simakov O."/>
            <person name="Marletaz F."/>
            <person name="Cho S.-J."/>
            <person name="Edsinger-Gonzales E."/>
            <person name="Havlak P."/>
            <person name="Kuo D.-H."/>
            <person name="Larsson T."/>
            <person name="Lv J."/>
            <person name="Arendt D."/>
            <person name="Savage R."/>
            <person name="Osoegawa K."/>
            <person name="de Jong P."/>
            <person name="Lindberg D.R."/>
            <person name="Seaver E.C."/>
            <person name="Weisblat D.A."/>
            <person name="Putnam N.H."/>
            <person name="Grigoriev I.V."/>
            <person name="Rokhsar D.S."/>
        </authorList>
    </citation>
    <scope>NUCLEOTIDE SEQUENCE</scope>
</reference>
<dbReference type="STRING" id="6412.T1FS94"/>
<feature type="region of interest" description="Disordered" evidence="1">
    <location>
        <begin position="186"/>
        <end position="225"/>
    </location>
</feature>
<dbReference type="InterPro" id="IPR014729">
    <property type="entry name" value="Rossmann-like_a/b/a_fold"/>
</dbReference>
<keyword evidence="5" id="KW-1185">Reference proteome</keyword>
<evidence type="ECO:0000313" key="5">
    <source>
        <dbReference type="Proteomes" id="UP000015101"/>
    </source>
</evidence>
<feature type="compositionally biased region" description="Basic and acidic residues" evidence="1">
    <location>
        <begin position="199"/>
        <end position="225"/>
    </location>
</feature>
<reference evidence="4" key="3">
    <citation type="submission" date="2015-06" db="UniProtKB">
        <authorList>
            <consortium name="EnsemblMetazoa"/>
        </authorList>
    </citation>
    <scope>IDENTIFICATION</scope>
</reference>
<dbReference type="PANTHER" id="PTHR46989:SF3">
    <property type="entry name" value="USPA DOMAIN-CONTAINING PROTEIN"/>
    <property type="match status" value="1"/>
</dbReference>
<dbReference type="SUPFAM" id="SSF52402">
    <property type="entry name" value="Adenine nucleotide alpha hydrolases-like"/>
    <property type="match status" value="1"/>
</dbReference>
<evidence type="ECO:0000256" key="1">
    <source>
        <dbReference type="SAM" id="MobiDB-lite"/>
    </source>
</evidence>
<dbReference type="OMA" id="MVCKEES"/>
<feature type="domain" description="UspA" evidence="2">
    <location>
        <begin position="3"/>
        <end position="147"/>
    </location>
</feature>
<dbReference type="Pfam" id="PF00582">
    <property type="entry name" value="Usp"/>
    <property type="match status" value="1"/>
</dbReference>
<feature type="compositionally biased region" description="Polar residues" evidence="1">
    <location>
        <begin position="156"/>
        <end position="165"/>
    </location>
</feature>
<dbReference type="EMBL" id="KB096080">
    <property type="protein sequence ID" value="ESO08486.1"/>
    <property type="molecule type" value="Genomic_DNA"/>
</dbReference>
<gene>
    <name evidence="4" type="primary">20211691</name>
    <name evidence="3" type="ORF">HELRODRAFT_190749</name>
</gene>
<sequence length="225" mass="24731">MEQNIVIAIDYTNQAENAVKYYLEKIHRPGNKLILVHCVELPELSLNKARDSHMSPGVLANMWKEEEANMKALEDKMATLLKEKKVPGVLRTVSGRPGEVICQVAHEEKAVMIITGTKGIGKMRRTILGSVSDYLVGHALCPVMVCKEESERKTRMSISASSDNSSKLRHVSGESITSFTTSLRQRFASGGKSRSHSASTDKDDAAAKMGADKKENKDPSTSRNT</sequence>
<name>T1FS94_HELRO</name>
<dbReference type="InParanoid" id="T1FS94"/>
<dbReference type="KEGG" id="hro:HELRODRAFT_190749"/>
<dbReference type="AlphaFoldDB" id="T1FS94"/>
<evidence type="ECO:0000313" key="4">
    <source>
        <dbReference type="EnsemblMetazoa" id="HelroP190749"/>
    </source>
</evidence>
<feature type="region of interest" description="Disordered" evidence="1">
    <location>
        <begin position="151"/>
        <end position="172"/>
    </location>
</feature>
<evidence type="ECO:0000259" key="2">
    <source>
        <dbReference type="Pfam" id="PF00582"/>
    </source>
</evidence>
<dbReference type="CTD" id="20211691"/>
<protein>
    <recommendedName>
        <fullName evidence="2">UspA domain-containing protein</fullName>
    </recommendedName>
</protein>
<dbReference type="InterPro" id="IPR006015">
    <property type="entry name" value="Universal_stress_UspA"/>
</dbReference>
<dbReference type="PRINTS" id="PR01438">
    <property type="entry name" value="UNVRSLSTRESS"/>
</dbReference>
<dbReference type="CDD" id="cd23659">
    <property type="entry name" value="USP_At3g01520-like"/>
    <property type="match status" value="1"/>
</dbReference>
<evidence type="ECO:0000313" key="3">
    <source>
        <dbReference type="EMBL" id="ESO08486.1"/>
    </source>
</evidence>
<dbReference type="OrthoDB" id="843225at2759"/>
<dbReference type="GeneID" id="20211691"/>
<dbReference type="HOGENOM" id="CLU_1186030_0_0_1"/>
<dbReference type="Gene3D" id="3.40.50.620">
    <property type="entry name" value="HUPs"/>
    <property type="match status" value="1"/>
</dbReference>
<dbReference type="EnsemblMetazoa" id="HelroT190749">
    <property type="protein sequence ID" value="HelroP190749"/>
    <property type="gene ID" value="HelroG190749"/>
</dbReference>
<dbReference type="RefSeq" id="XP_009013416.1">
    <property type="nucleotide sequence ID" value="XM_009015168.1"/>
</dbReference>
<dbReference type="eggNOG" id="ENOG502RXWD">
    <property type="taxonomic scope" value="Eukaryota"/>
</dbReference>